<protein>
    <recommendedName>
        <fullName evidence="3">Carboxypeptidase regulatory-like domain-containing protein</fullName>
    </recommendedName>
</protein>
<organism evidence="1 2">
    <name type="scientific">Mucilaginibacter myungsuensis</name>
    <dbReference type="NCBI Taxonomy" id="649104"/>
    <lineage>
        <taxon>Bacteria</taxon>
        <taxon>Pseudomonadati</taxon>
        <taxon>Bacteroidota</taxon>
        <taxon>Sphingobacteriia</taxon>
        <taxon>Sphingobacteriales</taxon>
        <taxon>Sphingobacteriaceae</taxon>
        <taxon>Mucilaginibacter</taxon>
    </lineage>
</organism>
<evidence type="ECO:0000313" key="2">
    <source>
        <dbReference type="Proteomes" id="UP000622475"/>
    </source>
</evidence>
<dbReference type="AlphaFoldDB" id="A0A929PXX4"/>
<keyword evidence="2" id="KW-1185">Reference proteome</keyword>
<evidence type="ECO:0000313" key="1">
    <source>
        <dbReference type="EMBL" id="MBE9664308.1"/>
    </source>
</evidence>
<dbReference type="RefSeq" id="WP_194113561.1">
    <property type="nucleotide sequence ID" value="NZ_JADFFL010000011.1"/>
</dbReference>
<dbReference type="EMBL" id="JADFFL010000011">
    <property type="protein sequence ID" value="MBE9664308.1"/>
    <property type="molecule type" value="Genomic_DNA"/>
</dbReference>
<accession>A0A929PXX4</accession>
<dbReference type="Proteomes" id="UP000622475">
    <property type="component" value="Unassembled WGS sequence"/>
</dbReference>
<dbReference type="Gene3D" id="2.60.40.1930">
    <property type="match status" value="1"/>
</dbReference>
<gene>
    <name evidence="1" type="ORF">IRJ16_20675</name>
</gene>
<sequence>MSLFDAGQAIAAPRYQTVTDSLKQIRSKFDDQRKRLPIEKVYLHTDKPYYNIGDTLWLKAYVTDGAKHASKYSGLLYIELNDDSTETVRQISIPIKEGLGMGQIPLPRKIFHEGGYTLRAYTNWQQNFGDGFFFTQRLYLGVPARATWLVKSAAALEHVGDKDRLDVDIKLNLGDRKPVSLSDVEVKIYEGRYYLFKENLRTGIDGSLVFSKLLKDKVDGRNLSIQISSRDKAFPNKVIKIPLVINRDAKIDLQFMPEGGKLVAGIPSVVGFKALGEDGNSIDIKASIIDSKGTKVADIVSFYKGMGSFTITPEGGQTYMVKLIGGRSNNKTYNLPAVNLIGMAMHVDAPEGPDAIKVNIKGSNNTIGEYYLTGLSAGRICYAEKVDLNNKEISIDKMTFPTGITRLTLFNGMPPVAERLIYIDHKDRLDIRITPNKTTYQKRDSVSLDIEVKDSGGIPVQGSFSLAVTDNTQVKPDTMGNFNITTNLLLRSELKGNIETPGYYVDRKDPKAWQALNNLLLTQGWTNYNWADVFTPTTQPKFAMEKDLSITGTLVNVLNKPVADALVILSSQKPQYTATAFTDTAGRYSFKNLPQTDSAAFFLQGNTKSGKNMSFGAVNVNRVELPSVPVMYRNPIMPWFVNSDTTQLNLVKRLSQKANFTDMDGEGTMLRNVNIRTAKAIKNSQNPYGPGMSDMSFDEQDVKESAVMNLWQLLRQKMPGLICYGYRFIDQSGRRIPLLRWGNFYINGAPPTAIIPPGFDLNIDGNVLSTQAGESDSELLKSVPAAVIKGIEVIYSTKFTNRSVQVGGGLAKPGYRDYQYAKIEITTNNGVGWYRKNSPGRAVYRPLPVMHPKEFYRPKYTAKGSVSEPDYRSTIHWEPQIYTDFNGKARVTFYTSDLPNNYTIDIQGMTPEGELGSAVLKFPEVKPELRTP</sequence>
<evidence type="ECO:0008006" key="3">
    <source>
        <dbReference type="Google" id="ProtNLM"/>
    </source>
</evidence>
<reference evidence="1" key="1">
    <citation type="submission" date="2020-10" db="EMBL/GenBank/DDBJ databases">
        <title>Mucilaginibacter mali sp. nov., isolated from rhizosphere soil of apple orchard.</title>
        <authorList>
            <person name="Lee J.-S."/>
            <person name="Kim H.S."/>
            <person name="Kim J.-S."/>
        </authorList>
    </citation>
    <scope>NUCLEOTIDE SEQUENCE</scope>
    <source>
        <strain evidence="1">KCTC 22746</strain>
    </source>
</reference>
<dbReference type="SUPFAM" id="SSF117074">
    <property type="entry name" value="Hypothetical protein PA1324"/>
    <property type="match status" value="1"/>
</dbReference>
<proteinExistence type="predicted"/>
<comment type="caution">
    <text evidence="1">The sequence shown here is derived from an EMBL/GenBank/DDBJ whole genome shotgun (WGS) entry which is preliminary data.</text>
</comment>
<name>A0A929PXX4_9SPHI</name>